<dbReference type="GO" id="GO:0044732">
    <property type="term" value="C:mitotic spindle pole body"/>
    <property type="evidence" value="ECO:0007669"/>
    <property type="project" value="TreeGrafter"/>
</dbReference>
<keyword evidence="15" id="KW-0137">Centromere</keyword>
<dbReference type="AlphaFoldDB" id="A0A317XT18"/>
<dbReference type="GO" id="GO:0005874">
    <property type="term" value="C:microtubule"/>
    <property type="evidence" value="ECO:0007669"/>
    <property type="project" value="UniProtKB-KW"/>
</dbReference>
<organism evidence="17 18">
    <name type="scientific">Testicularia cyperi</name>
    <dbReference type="NCBI Taxonomy" id="1882483"/>
    <lineage>
        <taxon>Eukaryota</taxon>
        <taxon>Fungi</taxon>
        <taxon>Dikarya</taxon>
        <taxon>Basidiomycota</taxon>
        <taxon>Ustilaginomycotina</taxon>
        <taxon>Ustilaginomycetes</taxon>
        <taxon>Ustilaginales</taxon>
        <taxon>Anthracoideaceae</taxon>
        <taxon>Testicularia</taxon>
    </lineage>
</organism>
<evidence type="ECO:0000256" key="16">
    <source>
        <dbReference type="SAM" id="MobiDB-lite"/>
    </source>
</evidence>
<dbReference type="GO" id="GO:0072686">
    <property type="term" value="C:mitotic spindle"/>
    <property type="evidence" value="ECO:0007669"/>
    <property type="project" value="InterPro"/>
</dbReference>
<evidence type="ECO:0000256" key="11">
    <source>
        <dbReference type="ARBA" id="ARBA00022838"/>
    </source>
</evidence>
<evidence type="ECO:0000313" key="18">
    <source>
        <dbReference type="Proteomes" id="UP000246740"/>
    </source>
</evidence>
<feature type="region of interest" description="Disordered" evidence="16">
    <location>
        <begin position="399"/>
        <end position="552"/>
    </location>
</feature>
<dbReference type="PANTHER" id="PTHR28200:SF1">
    <property type="entry name" value="DASH COMPLEX SUBUNIT ASK1"/>
    <property type="match status" value="1"/>
</dbReference>
<evidence type="ECO:0000256" key="10">
    <source>
        <dbReference type="ARBA" id="ARBA00022776"/>
    </source>
</evidence>
<dbReference type="PANTHER" id="PTHR28200">
    <property type="entry name" value="DASH COMPLEX SUBUNIT ASK1"/>
    <property type="match status" value="1"/>
</dbReference>
<dbReference type="Pfam" id="PF08655">
    <property type="entry name" value="DASH_Ask1"/>
    <property type="match status" value="1"/>
</dbReference>
<keyword evidence="6" id="KW-0158">Chromosome</keyword>
<comment type="similarity">
    <text evidence="4">Belongs to the DASH complex ASK1 family.</text>
</comment>
<dbReference type="GO" id="GO:0051301">
    <property type="term" value="P:cell division"/>
    <property type="evidence" value="ECO:0007669"/>
    <property type="project" value="UniProtKB-KW"/>
</dbReference>
<evidence type="ECO:0000256" key="4">
    <source>
        <dbReference type="ARBA" id="ARBA00010731"/>
    </source>
</evidence>
<feature type="compositionally biased region" description="Low complexity" evidence="16">
    <location>
        <begin position="750"/>
        <end position="767"/>
    </location>
</feature>
<keyword evidence="9" id="KW-0493">Microtubule</keyword>
<name>A0A317XT18_9BASI</name>
<comment type="subcellular location">
    <subcellularLocation>
        <location evidence="3">Chromosome</location>
        <location evidence="3">Centromere</location>
        <location evidence="3">Kinetochore</location>
    </subcellularLocation>
    <subcellularLocation>
        <location evidence="2">Cytoplasm</location>
        <location evidence="2">Cytoskeleton</location>
        <location evidence="2">Spindle</location>
    </subcellularLocation>
    <subcellularLocation>
        <location evidence="1">Nucleus</location>
    </subcellularLocation>
</comment>
<sequence length="833" mass="87231">MSLHPRQSLHPGAMNANTTMPNQQSVTEQIMQLDQAITLTLQEIDQNFATATQIVTSRMLPAIKEYGVASARMWQGNKFWKAFYETSAHVSLSAHVQTESEFDSQSYQGDASRDNASAAQHSFTSDDAAQSPRSDASSIQYSELDSSLASLDRPRHHGGAATHDEFADESLAESPMADRARPAVSPPRFSNASMAAAARREAASSHAQSHSQAQSQQNPATHRTAGASRMTTSSTPKKGALLQKVLNSEHKRNKGRVSYTKIQATPISSSGKSNPFAPPSVRMWDGIVDLRKTPLTVKMNKSKAGSSSTNPHKGVRSSKATKTSRSNKENRTTRDLDEDDGSDGFESGSDPESLGWPEGMSPPVTMQFSVPQSKYAQTPAKEAAKMMVDDLLRSVGAFSPAPRAWPPRSSESAHSSSSSSQPPSSPSESRSHQQQQQQQRGPTAVSSAFRAQPVGTPLRMSRKDAKLLGKASAGRSRGGRRESMPTPPTLTKRGPSLGPASALLDHDTPGAGTGTGAGSASGALRRSGKNNEIPSSSVAAGAGAGVGAGAANASSAALLMDDGEGLELNAGDRLRSSGLQRASAVESEVDVDVDVEGALVDRVNQLGNLRLDRPGGSVKTQLPVEDYDYDDDDDDDDDDEESESESDDENDAIAGSIMSSAAKFSASSHSRLTAGAASSGSGSRHDQDTSTSGWTSSTFSFNQPKSAAAPGRSIEDDTLFGVRPPQSQSQNHHIHAASASTRDPAVGFQSNPNANSGPGSSSSASGAAGAGGRGGGANHRTDDSFKVWGHVDEMGTVHGGRPLVDRDDTYSAPSPTPFASSYTGSAAGVAGRK</sequence>
<feature type="compositionally biased region" description="Basic and acidic residues" evidence="16">
    <location>
        <begin position="779"/>
        <end position="795"/>
    </location>
</feature>
<dbReference type="GO" id="GO:0042729">
    <property type="term" value="C:DASH complex"/>
    <property type="evidence" value="ECO:0007669"/>
    <property type="project" value="InterPro"/>
</dbReference>
<evidence type="ECO:0000256" key="15">
    <source>
        <dbReference type="ARBA" id="ARBA00023328"/>
    </source>
</evidence>
<evidence type="ECO:0000256" key="2">
    <source>
        <dbReference type="ARBA" id="ARBA00004186"/>
    </source>
</evidence>
<evidence type="ECO:0000313" key="17">
    <source>
        <dbReference type="EMBL" id="PWZ01048.1"/>
    </source>
</evidence>
<evidence type="ECO:0000256" key="6">
    <source>
        <dbReference type="ARBA" id="ARBA00022454"/>
    </source>
</evidence>
<evidence type="ECO:0000256" key="13">
    <source>
        <dbReference type="ARBA" id="ARBA00023242"/>
    </source>
</evidence>
<accession>A0A317XT18</accession>
<keyword evidence="14" id="KW-0131">Cell cycle</keyword>
<evidence type="ECO:0000256" key="9">
    <source>
        <dbReference type="ARBA" id="ARBA00022701"/>
    </source>
</evidence>
<dbReference type="InParanoid" id="A0A317XT18"/>
<keyword evidence="8" id="KW-0132">Cell division</keyword>
<evidence type="ECO:0000256" key="8">
    <source>
        <dbReference type="ARBA" id="ARBA00022618"/>
    </source>
</evidence>
<keyword evidence="18" id="KW-1185">Reference proteome</keyword>
<dbReference type="InterPro" id="IPR013964">
    <property type="entry name" value="DASH_Ask1"/>
</dbReference>
<evidence type="ECO:0000256" key="1">
    <source>
        <dbReference type="ARBA" id="ARBA00004123"/>
    </source>
</evidence>
<feature type="compositionally biased region" description="Low complexity" evidence="16">
    <location>
        <begin position="656"/>
        <end position="682"/>
    </location>
</feature>
<dbReference type="OrthoDB" id="5573898at2759"/>
<keyword evidence="13" id="KW-0539">Nucleus</keyword>
<feature type="compositionally biased region" description="Low complexity" evidence="16">
    <location>
        <begin position="344"/>
        <end position="353"/>
    </location>
</feature>
<dbReference type="GO" id="GO:0008608">
    <property type="term" value="P:attachment of spindle microtubules to kinetochore"/>
    <property type="evidence" value="ECO:0007669"/>
    <property type="project" value="InterPro"/>
</dbReference>
<feature type="region of interest" description="Disordered" evidence="16">
    <location>
        <begin position="103"/>
        <end position="279"/>
    </location>
</feature>
<evidence type="ECO:0000256" key="5">
    <source>
        <dbReference type="ARBA" id="ARBA00014520"/>
    </source>
</evidence>
<protein>
    <recommendedName>
        <fullName evidence="5">DASH complex subunit ASK1</fullName>
    </recommendedName>
</protein>
<dbReference type="Proteomes" id="UP000246740">
    <property type="component" value="Unassembled WGS sequence"/>
</dbReference>
<evidence type="ECO:0000256" key="12">
    <source>
        <dbReference type="ARBA" id="ARBA00023212"/>
    </source>
</evidence>
<feature type="compositionally biased region" description="Polar residues" evidence="16">
    <location>
        <begin position="260"/>
        <end position="273"/>
    </location>
</feature>
<feature type="compositionally biased region" description="Low complexity" evidence="16">
    <location>
        <begin position="689"/>
        <end position="701"/>
    </location>
</feature>
<keyword evidence="11" id="KW-0995">Kinetochore</keyword>
<feature type="compositionally biased region" description="Basic and acidic residues" evidence="16">
    <location>
        <begin position="326"/>
        <end position="335"/>
    </location>
</feature>
<evidence type="ECO:0000256" key="14">
    <source>
        <dbReference type="ARBA" id="ARBA00023306"/>
    </source>
</evidence>
<dbReference type="STRING" id="1882483.A0A317XT18"/>
<feature type="compositionally biased region" description="Polar residues" evidence="16">
    <location>
        <begin position="103"/>
        <end position="149"/>
    </location>
</feature>
<feature type="compositionally biased region" description="Acidic residues" evidence="16">
    <location>
        <begin position="625"/>
        <end position="651"/>
    </location>
</feature>
<feature type="region of interest" description="Disordered" evidence="16">
    <location>
        <begin position="298"/>
        <end position="366"/>
    </location>
</feature>
<reference evidence="17 18" key="1">
    <citation type="journal article" date="2018" name="Mol. Biol. Evol.">
        <title>Broad Genomic Sampling Reveals a Smut Pathogenic Ancestry of the Fungal Clade Ustilaginomycotina.</title>
        <authorList>
            <person name="Kijpornyongpan T."/>
            <person name="Mondo S.J."/>
            <person name="Barry K."/>
            <person name="Sandor L."/>
            <person name="Lee J."/>
            <person name="Lipzen A."/>
            <person name="Pangilinan J."/>
            <person name="LaButti K."/>
            <person name="Hainaut M."/>
            <person name="Henrissat B."/>
            <person name="Grigoriev I.V."/>
            <person name="Spatafora J.W."/>
            <person name="Aime M.C."/>
        </authorList>
    </citation>
    <scope>NUCLEOTIDE SEQUENCE [LARGE SCALE GENOMIC DNA]</scope>
    <source>
        <strain evidence="17 18">MCA 3645</strain>
    </source>
</reference>
<feature type="compositionally biased region" description="Gly residues" evidence="16">
    <location>
        <begin position="768"/>
        <end position="777"/>
    </location>
</feature>
<keyword evidence="7" id="KW-0963">Cytoplasm</keyword>
<dbReference type="EMBL" id="KZ819191">
    <property type="protein sequence ID" value="PWZ01048.1"/>
    <property type="molecule type" value="Genomic_DNA"/>
</dbReference>
<proteinExistence type="inferred from homology"/>
<feature type="region of interest" description="Disordered" evidence="16">
    <location>
        <begin position="607"/>
        <end position="833"/>
    </location>
</feature>
<feature type="compositionally biased region" description="Low complexity" evidence="16">
    <location>
        <begin position="204"/>
        <end position="220"/>
    </location>
</feature>
<feature type="compositionally biased region" description="Polar residues" evidence="16">
    <location>
        <begin position="811"/>
        <end position="824"/>
    </location>
</feature>
<keyword evidence="10" id="KW-0498">Mitosis</keyword>
<gene>
    <name evidence="17" type="ORF">BCV70DRAFT_226124</name>
</gene>
<feature type="compositionally biased region" description="Low complexity" evidence="16">
    <location>
        <begin position="399"/>
        <end position="439"/>
    </location>
</feature>
<evidence type="ECO:0000256" key="7">
    <source>
        <dbReference type="ARBA" id="ARBA00022490"/>
    </source>
</evidence>
<evidence type="ECO:0000256" key="3">
    <source>
        <dbReference type="ARBA" id="ARBA00004629"/>
    </source>
</evidence>
<keyword evidence="12" id="KW-0206">Cytoskeleton</keyword>